<dbReference type="PROSITE" id="PS51257">
    <property type="entry name" value="PROKAR_LIPOPROTEIN"/>
    <property type="match status" value="1"/>
</dbReference>
<dbReference type="Proteomes" id="UP000461730">
    <property type="component" value="Unassembled WGS sequence"/>
</dbReference>
<dbReference type="AlphaFoldDB" id="A0A7K1UAM4"/>
<reference evidence="1 2" key="1">
    <citation type="submission" date="2019-12" db="EMBL/GenBank/DDBJ databases">
        <title>Chitinophaga sp. strain ysch24 (GDMCC 1.1355), whole genome shotgun sequence.</title>
        <authorList>
            <person name="Zhang X."/>
        </authorList>
    </citation>
    <scope>NUCLEOTIDE SEQUENCE [LARGE SCALE GENOMIC DNA]</scope>
    <source>
        <strain evidence="2">ysch24</strain>
    </source>
</reference>
<organism evidence="1 2">
    <name type="scientific">Chitinophaga tropicalis</name>
    <dbReference type="NCBI Taxonomy" id="2683588"/>
    <lineage>
        <taxon>Bacteria</taxon>
        <taxon>Pseudomonadati</taxon>
        <taxon>Bacteroidota</taxon>
        <taxon>Chitinophagia</taxon>
        <taxon>Chitinophagales</taxon>
        <taxon>Chitinophagaceae</taxon>
        <taxon>Chitinophaga</taxon>
    </lineage>
</organism>
<dbReference type="RefSeq" id="WP_157308830.1">
    <property type="nucleotide sequence ID" value="NZ_WRXN01000013.1"/>
</dbReference>
<evidence type="ECO:0008006" key="3">
    <source>
        <dbReference type="Google" id="ProtNLM"/>
    </source>
</evidence>
<evidence type="ECO:0000313" key="2">
    <source>
        <dbReference type="Proteomes" id="UP000461730"/>
    </source>
</evidence>
<gene>
    <name evidence="1" type="ORF">GO493_24270</name>
</gene>
<accession>A0A7K1UAM4</accession>
<sequence length="268" mass="30825">MKKLFLSATSLMVLFAACSKDDDNAPQTNKKYVLSIAYSSDSLEISYDDNNRMKKIRDWYLEQDYIDSSELVYENGKLTKLTSNNSEGVMKLSQSFEYNNAGKLMRANSYNSIGERHNYDSLVYNNDGRLVALYEAAADGYMRKHNYTWDSKGNIVSSVRINIAEGVETKDSAFTVYTYDSKVNFGSRQPEFFTLEPKEPASWLSANNLVKSVETNNTDRSYAMTVTNEYTYDADGYPVTRKELEKSVRGEEVVYSHEDTFRYRYIMK</sequence>
<dbReference type="Gene3D" id="2.180.10.10">
    <property type="entry name" value="RHS repeat-associated core"/>
    <property type="match status" value="1"/>
</dbReference>
<dbReference type="EMBL" id="WRXN01000013">
    <property type="protein sequence ID" value="MVT11403.1"/>
    <property type="molecule type" value="Genomic_DNA"/>
</dbReference>
<keyword evidence="2" id="KW-1185">Reference proteome</keyword>
<comment type="caution">
    <text evidence="1">The sequence shown here is derived from an EMBL/GenBank/DDBJ whole genome shotgun (WGS) entry which is preliminary data.</text>
</comment>
<proteinExistence type="predicted"/>
<evidence type="ECO:0000313" key="1">
    <source>
        <dbReference type="EMBL" id="MVT11403.1"/>
    </source>
</evidence>
<name>A0A7K1UAM4_9BACT</name>
<protein>
    <recommendedName>
        <fullName evidence="3">YD repeat-containing protein</fullName>
    </recommendedName>
</protein>